<gene>
    <name evidence="1" type="ORF">Ga0074812_11916</name>
</gene>
<name>A0A0S4QS03_9ACTN</name>
<evidence type="ECO:0000313" key="2">
    <source>
        <dbReference type="Proteomes" id="UP000198802"/>
    </source>
</evidence>
<sequence>MTLTPLAAACNTAACPAVFLDESGAIVIRGDQVDPPPAAVVLSPGEAVVVIPPALLLEAARRLGPL</sequence>
<protein>
    <submittedName>
        <fullName evidence="1">Uncharacterized protein</fullName>
    </submittedName>
</protein>
<proteinExistence type="predicted"/>
<dbReference type="Proteomes" id="UP000198802">
    <property type="component" value="Unassembled WGS sequence"/>
</dbReference>
<reference evidence="2" key="1">
    <citation type="submission" date="2015-11" db="EMBL/GenBank/DDBJ databases">
        <authorList>
            <person name="Varghese N."/>
        </authorList>
    </citation>
    <scope>NUCLEOTIDE SEQUENCE [LARGE SCALE GENOMIC DNA]</scope>
    <source>
        <strain evidence="2">DSM 45899</strain>
    </source>
</reference>
<dbReference type="RefSeq" id="WP_091281442.1">
    <property type="nucleotide sequence ID" value="NZ_FAOZ01000019.1"/>
</dbReference>
<keyword evidence="2" id="KW-1185">Reference proteome</keyword>
<evidence type="ECO:0000313" key="1">
    <source>
        <dbReference type="EMBL" id="CUU58384.1"/>
    </source>
</evidence>
<organism evidence="1 2">
    <name type="scientific">Parafrankia irregularis</name>
    <dbReference type="NCBI Taxonomy" id="795642"/>
    <lineage>
        <taxon>Bacteria</taxon>
        <taxon>Bacillati</taxon>
        <taxon>Actinomycetota</taxon>
        <taxon>Actinomycetes</taxon>
        <taxon>Frankiales</taxon>
        <taxon>Frankiaceae</taxon>
        <taxon>Parafrankia</taxon>
    </lineage>
</organism>
<dbReference type="AlphaFoldDB" id="A0A0S4QS03"/>
<accession>A0A0S4QS03</accession>
<dbReference type="EMBL" id="FAOZ01000019">
    <property type="protein sequence ID" value="CUU58384.1"/>
    <property type="molecule type" value="Genomic_DNA"/>
</dbReference>